<dbReference type="Gene3D" id="3.90.190.10">
    <property type="entry name" value="Protein tyrosine phosphatase superfamily"/>
    <property type="match status" value="1"/>
</dbReference>
<dbReference type="SUPFAM" id="SSF52799">
    <property type="entry name" value="(Phosphotyrosine protein) phosphatases II"/>
    <property type="match status" value="1"/>
</dbReference>
<evidence type="ECO:0000259" key="3">
    <source>
        <dbReference type="PROSITE" id="PS50056"/>
    </source>
</evidence>
<dbReference type="InterPro" id="IPR003595">
    <property type="entry name" value="Tyr_Pase_cat"/>
</dbReference>
<reference evidence="4 5" key="1">
    <citation type="submission" date="2022-04" db="EMBL/GenBank/DDBJ databases">
        <title>Chromosome-level reference genomes for two strains of Caenorhabditis briggsae: an improved platform for comparative genomics.</title>
        <authorList>
            <person name="Stevens L."/>
            <person name="Andersen E."/>
        </authorList>
    </citation>
    <scope>NUCLEOTIDE SEQUENCE [LARGE SCALE GENOMIC DNA]</scope>
    <source>
        <strain evidence="4">VX34</strain>
        <tissue evidence="4">Whole-organism</tissue>
    </source>
</reference>
<sequence length="512" mass="56813">MSIINFIFSALDQHFLKLTALSFCFIVRYGFRKMKKLITSKASQNNSKPKEMAKGSRKPKPRGLDDKEEQSTAKSSRNTKRTKKKNPVQLPAISPGPKSQVQPKKDKNDVSIAEDEMIPGSAISTISTVSTVSTAGVMDLPPQTPPKKEVVASTRKTKAVHSDQPCQSSKNGHTPTEKWVGEAAAKSWMDKADFAKVKADFEKIQSVSVNIEKDCKKWKSHSKLNQSEDYPALDANLVKVENEYVNMSQIDVPLGRGVLVGQLPVKNSEESFWKAVFEKHAAHILVIIGSESYDFFPHKVEDYRNYGQMWVNNRRVEQLNDDICRYMIEVLPHGCSNSIVCNLTVIKNWNIDSVHAKYSVVIKETIELTTFLSQAASEETALIISHHGAGRAGFFLSLSVAVNKLESNTEPYIADIVKKIRDQRPKAVETLTQYASLYISLFYFIKKKVVKVDGDKKASPSDPLGKKSVELTQSFTNSLIAEATQPSLMRSAMTDASIAGSTVMSSAISGQK</sequence>
<dbReference type="InterPro" id="IPR000387">
    <property type="entry name" value="Tyr_Pase_dom"/>
</dbReference>
<dbReference type="PANTHER" id="PTHR23219">
    <property type="entry name" value="TYROSINE-PROTEIN PHOSPHATASE C15H7.3-RELATED"/>
    <property type="match status" value="1"/>
</dbReference>
<proteinExistence type="predicted"/>
<evidence type="ECO:0000256" key="1">
    <source>
        <dbReference type="SAM" id="MobiDB-lite"/>
    </source>
</evidence>
<gene>
    <name evidence="4" type="ORF">L5515_014815</name>
</gene>
<evidence type="ECO:0000259" key="2">
    <source>
        <dbReference type="PROSITE" id="PS50055"/>
    </source>
</evidence>
<keyword evidence="5" id="KW-1185">Reference proteome</keyword>
<dbReference type="SMART" id="SM00404">
    <property type="entry name" value="PTPc_motif"/>
    <property type="match status" value="1"/>
</dbReference>
<feature type="compositionally biased region" description="Polar residues" evidence="1">
    <location>
        <begin position="164"/>
        <end position="174"/>
    </location>
</feature>
<organism evidence="4 5">
    <name type="scientific">Caenorhabditis briggsae</name>
    <dbReference type="NCBI Taxonomy" id="6238"/>
    <lineage>
        <taxon>Eukaryota</taxon>
        <taxon>Metazoa</taxon>
        <taxon>Ecdysozoa</taxon>
        <taxon>Nematoda</taxon>
        <taxon>Chromadorea</taxon>
        <taxon>Rhabditida</taxon>
        <taxon>Rhabditina</taxon>
        <taxon>Rhabditomorpha</taxon>
        <taxon>Rhabditoidea</taxon>
        <taxon>Rhabditidae</taxon>
        <taxon>Peloderinae</taxon>
        <taxon>Caenorhabditis</taxon>
    </lineage>
</organism>
<dbReference type="InterPro" id="IPR029021">
    <property type="entry name" value="Prot-tyrosine_phosphatase-like"/>
</dbReference>
<dbReference type="Proteomes" id="UP000829354">
    <property type="component" value="Chromosome II"/>
</dbReference>
<feature type="compositionally biased region" description="Basic residues" evidence="1">
    <location>
        <begin position="77"/>
        <end position="86"/>
    </location>
</feature>
<accession>A0AAE9EA58</accession>
<dbReference type="AlphaFoldDB" id="A0AAE9EA58"/>
<dbReference type="Pfam" id="PF00102">
    <property type="entry name" value="Y_phosphatase"/>
    <property type="match status" value="1"/>
</dbReference>
<feature type="domain" description="Tyrosine-protein phosphatase" evidence="2">
    <location>
        <begin position="197"/>
        <end position="444"/>
    </location>
</feature>
<dbReference type="PANTHER" id="PTHR23219:SF8">
    <property type="entry name" value="TYROSINE-PROTEIN PHOSPHATASE DOMAIN-CONTAINING PROTEIN"/>
    <property type="match status" value="1"/>
</dbReference>
<evidence type="ECO:0000313" key="4">
    <source>
        <dbReference type="EMBL" id="UMM19014.1"/>
    </source>
</evidence>
<name>A0AAE9EA58_CAEBR</name>
<dbReference type="SMART" id="SM00194">
    <property type="entry name" value="PTPc"/>
    <property type="match status" value="1"/>
</dbReference>
<dbReference type="InterPro" id="IPR000242">
    <property type="entry name" value="PTP_cat"/>
</dbReference>
<feature type="compositionally biased region" description="Basic and acidic residues" evidence="1">
    <location>
        <begin position="62"/>
        <end position="71"/>
    </location>
</feature>
<evidence type="ECO:0008006" key="6">
    <source>
        <dbReference type="Google" id="ProtNLM"/>
    </source>
</evidence>
<dbReference type="PRINTS" id="PR00700">
    <property type="entry name" value="PRTYPHPHTASE"/>
</dbReference>
<dbReference type="PROSITE" id="PS50056">
    <property type="entry name" value="TYR_PHOSPHATASE_2"/>
    <property type="match status" value="1"/>
</dbReference>
<feature type="region of interest" description="Disordered" evidence="1">
    <location>
        <begin position="40"/>
        <end position="108"/>
    </location>
</feature>
<dbReference type="GO" id="GO:0004725">
    <property type="term" value="F:protein tyrosine phosphatase activity"/>
    <property type="evidence" value="ECO:0007669"/>
    <property type="project" value="InterPro"/>
</dbReference>
<feature type="region of interest" description="Disordered" evidence="1">
    <location>
        <begin position="156"/>
        <end position="176"/>
    </location>
</feature>
<dbReference type="CDD" id="cd00047">
    <property type="entry name" value="PTPc"/>
    <property type="match status" value="1"/>
</dbReference>
<dbReference type="EMBL" id="CP092621">
    <property type="protein sequence ID" value="UMM19014.1"/>
    <property type="molecule type" value="Genomic_DNA"/>
</dbReference>
<protein>
    <recommendedName>
        <fullName evidence="6">Tyrosine-protein phosphatase domain-containing protein</fullName>
    </recommendedName>
</protein>
<evidence type="ECO:0000313" key="5">
    <source>
        <dbReference type="Proteomes" id="UP000829354"/>
    </source>
</evidence>
<dbReference type="PROSITE" id="PS50055">
    <property type="entry name" value="TYR_PHOSPHATASE_PTP"/>
    <property type="match status" value="1"/>
</dbReference>
<feature type="domain" description="Tyrosine specific protein phosphatases" evidence="3">
    <location>
        <begin position="356"/>
        <end position="435"/>
    </location>
</feature>